<dbReference type="PANTHER" id="PTHR43471">
    <property type="entry name" value="ABC TRANSPORTER PERMEASE"/>
    <property type="match status" value="1"/>
</dbReference>
<feature type="transmembrane region" description="Helical" evidence="1">
    <location>
        <begin position="377"/>
        <end position="395"/>
    </location>
</feature>
<proteinExistence type="predicted"/>
<gene>
    <name evidence="2" type="ORF">Pla100_32790</name>
</gene>
<evidence type="ECO:0000313" key="3">
    <source>
        <dbReference type="Proteomes" id="UP000316213"/>
    </source>
</evidence>
<reference evidence="2 3" key="1">
    <citation type="submission" date="2019-02" db="EMBL/GenBank/DDBJ databases">
        <title>Deep-cultivation of Planctomycetes and their phenomic and genomic characterization uncovers novel biology.</title>
        <authorList>
            <person name="Wiegand S."/>
            <person name="Jogler M."/>
            <person name="Boedeker C."/>
            <person name="Pinto D."/>
            <person name="Vollmers J."/>
            <person name="Rivas-Marin E."/>
            <person name="Kohn T."/>
            <person name="Peeters S.H."/>
            <person name="Heuer A."/>
            <person name="Rast P."/>
            <person name="Oberbeckmann S."/>
            <person name="Bunk B."/>
            <person name="Jeske O."/>
            <person name="Meyerdierks A."/>
            <person name="Storesund J.E."/>
            <person name="Kallscheuer N."/>
            <person name="Luecker S."/>
            <person name="Lage O.M."/>
            <person name="Pohl T."/>
            <person name="Merkel B.J."/>
            <person name="Hornburger P."/>
            <person name="Mueller R.-W."/>
            <person name="Bruemmer F."/>
            <person name="Labrenz M."/>
            <person name="Spormann A.M."/>
            <person name="Op Den Camp H."/>
            <person name="Overmann J."/>
            <person name="Amann R."/>
            <person name="Jetten M.S.M."/>
            <person name="Mascher T."/>
            <person name="Medema M.H."/>
            <person name="Devos D.P."/>
            <person name="Kaster A.-K."/>
            <person name="Ovreas L."/>
            <person name="Rohde M."/>
            <person name="Galperin M.Y."/>
            <person name="Jogler C."/>
        </authorList>
    </citation>
    <scope>NUCLEOTIDE SEQUENCE [LARGE SCALE GENOMIC DNA]</scope>
    <source>
        <strain evidence="2 3">Pla100</strain>
    </source>
</reference>
<keyword evidence="3" id="KW-1185">Reference proteome</keyword>
<keyword evidence="1" id="KW-0812">Transmembrane</keyword>
<feature type="transmembrane region" description="Helical" evidence="1">
    <location>
        <begin position="502"/>
        <end position="520"/>
    </location>
</feature>
<feature type="transmembrane region" description="Helical" evidence="1">
    <location>
        <begin position="113"/>
        <end position="134"/>
    </location>
</feature>
<keyword evidence="1" id="KW-1133">Transmembrane helix</keyword>
<feature type="transmembrane region" description="Helical" evidence="1">
    <location>
        <begin position="564"/>
        <end position="589"/>
    </location>
</feature>
<name>A0A5C6A8K7_9BACT</name>
<feature type="transmembrane region" description="Helical" evidence="1">
    <location>
        <begin position="85"/>
        <end position="104"/>
    </location>
</feature>
<dbReference type="GO" id="GO:0005886">
    <property type="term" value="C:plasma membrane"/>
    <property type="evidence" value="ECO:0007669"/>
    <property type="project" value="UniProtKB-SubCell"/>
</dbReference>
<keyword evidence="1" id="KW-0472">Membrane</keyword>
<dbReference type="PANTHER" id="PTHR43471:SF10">
    <property type="entry name" value="SLL1107 PROTEIN"/>
    <property type="match status" value="1"/>
</dbReference>
<dbReference type="AlphaFoldDB" id="A0A5C6A8K7"/>
<dbReference type="Proteomes" id="UP000316213">
    <property type="component" value="Unassembled WGS sequence"/>
</dbReference>
<dbReference type="GO" id="GO:0140359">
    <property type="term" value="F:ABC-type transporter activity"/>
    <property type="evidence" value="ECO:0007669"/>
    <property type="project" value="InterPro"/>
</dbReference>
<dbReference type="Pfam" id="PF12679">
    <property type="entry name" value="ABC2_membrane_2"/>
    <property type="match status" value="1"/>
</dbReference>
<sequence length="595" mass="64213">MIADPLCVDFAQCVHVTQPAESLLSSLMVVGQMGKWLPVFSTPLWVLSMGLVIGALAILLVYGALAALSFVPGLGNLPDSPKRGVTLSLIAGAIFSAILCVLYVPQGGEDKELLVLPMIVIGVGLGFGLIYGLWHRTRDEWFSILGEGVVPYLLGTLLVFATLGLVLTPFVEEPSEILNSISSVNLVGDGTRVEVATIAPASSDEPEFLPAGITYNFRNVAELRIESDKKVFLSDSDDPAAFSRAPITINPGSSEAITYRYEDREQPPIPGDPSKLHIYNQEIDPAQVTFTFKNLPQIPQASSIVFTAIIFFLTMTGLMAMRQAAPRVWALALSTAKNEMAQPLYLLLLAIGIFGILLFGIFPFNTLGDDIRLLKDSGVTLIMVLGMLLAVWSAGTSVSDEIEGRTALTVLSKPVSRRSFILGKYSGIMLSVSVLFVILAAVLLVVLSYKPIYDARETSKQTPEWQEGHEEIMTTLPVLGLYFMETMAIGGIAVALATRLPLLANFITCFAIYVIGNLTSPLVVSAKQNPELVGFVGKLIAVVVPNLNSFNVQSAVDAGNAVPLIYLAGAFNYLFVFVVAVWMVAMLLFEDRDLA</sequence>
<accession>A0A5C6A8K7</accession>
<feature type="transmembrane region" description="Helical" evidence="1">
    <location>
        <begin position="476"/>
        <end position="496"/>
    </location>
</feature>
<organism evidence="2 3">
    <name type="scientific">Neorhodopirellula pilleata</name>
    <dbReference type="NCBI Taxonomy" id="2714738"/>
    <lineage>
        <taxon>Bacteria</taxon>
        <taxon>Pseudomonadati</taxon>
        <taxon>Planctomycetota</taxon>
        <taxon>Planctomycetia</taxon>
        <taxon>Pirellulales</taxon>
        <taxon>Pirellulaceae</taxon>
        <taxon>Neorhodopirellula</taxon>
    </lineage>
</organism>
<feature type="transmembrane region" description="Helical" evidence="1">
    <location>
        <begin position="303"/>
        <end position="324"/>
    </location>
</feature>
<evidence type="ECO:0000256" key="1">
    <source>
        <dbReference type="SAM" id="Phobius"/>
    </source>
</evidence>
<comment type="caution">
    <text evidence="2">The sequence shown here is derived from an EMBL/GenBank/DDBJ whole genome shotgun (WGS) entry which is preliminary data.</text>
</comment>
<dbReference type="EMBL" id="SJPM01000006">
    <property type="protein sequence ID" value="TWT95638.1"/>
    <property type="molecule type" value="Genomic_DNA"/>
</dbReference>
<feature type="transmembrane region" description="Helical" evidence="1">
    <location>
        <begin position="425"/>
        <end position="447"/>
    </location>
</feature>
<protein>
    <submittedName>
        <fullName evidence="2">ABC-2 family transporter protein</fullName>
    </submittedName>
</protein>
<feature type="transmembrane region" description="Helical" evidence="1">
    <location>
        <begin position="532"/>
        <end position="552"/>
    </location>
</feature>
<feature type="transmembrane region" description="Helical" evidence="1">
    <location>
        <begin position="344"/>
        <end position="365"/>
    </location>
</feature>
<feature type="transmembrane region" description="Helical" evidence="1">
    <location>
        <begin position="149"/>
        <end position="171"/>
    </location>
</feature>
<evidence type="ECO:0000313" key="2">
    <source>
        <dbReference type="EMBL" id="TWT95638.1"/>
    </source>
</evidence>
<feature type="transmembrane region" description="Helical" evidence="1">
    <location>
        <begin position="44"/>
        <end position="65"/>
    </location>
</feature>